<evidence type="ECO:0000313" key="2">
    <source>
        <dbReference type="Proteomes" id="UP000177622"/>
    </source>
</evidence>
<dbReference type="Proteomes" id="UP000177622">
    <property type="component" value="Unassembled WGS sequence"/>
</dbReference>
<proteinExistence type="predicted"/>
<keyword evidence="2" id="KW-1185">Reference proteome</keyword>
<comment type="caution">
    <text evidence="1">The sequence shown here is derived from an EMBL/GenBank/DDBJ whole genome shotgun (WGS) entry which is preliminary data.</text>
</comment>
<sequence length="565" mass="61700">MDELPVPLTVIKRSALSDHKFSSLSLAYPQIPCRSSSLATSVNYESKEAATSTRTPSLSDSLYNIEITKLRPDHTTAARGILVPGQDADDDPFVDNTSRRRLRAQGLTTRSGYQIAPRLLVRWSSGSWNSLQPCLTSTPQNVSLEMGASTGPMSQQVFMTDRARSLSKILHQGVSDLLCPMDLPIAFANMSSYASRPCIQADYMSVWTSVNISVDVNPIALPVTSHLAPLDMIILLDCLQQPSPSLLTPMIMASTALASSLIATYDRLALACVNGRSPNGFDILLPLGFHSAEAAQASLNIFSIRQMKKHRRRCPDLANSIQKVSLLFCPSSRTAFCHLVFISAGSPKSFLVANIDKAIGFHTVSPQPYFPLGTAHPPGWHICSDADEADSDPRNAHFARKVTKVVRQLRTGISPGVISDLKLSVGLGNGCWFEAAAGSTHLMRLRPGETWIYKLKIGLPLVQYQDTQFTDNSMFKELIAQINDVLREYSSEPALQQVLTAGLEYEHSFLPKSHTVCLETHCTISRTLDMSNKPGCGHQKISTLMAYEDDDDSINISLGSASVSS</sequence>
<dbReference type="AlphaFoldDB" id="A0A1F5LIT8"/>
<accession>A0A1F5LIT8</accession>
<organism evidence="1 2">
    <name type="scientific">Penicillium arizonense</name>
    <dbReference type="NCBI Taxonomy" id="1835702"/>
    <lineage>
        <taxon>Eukaryota</taxon>
        <taxon>Fungi</taxon>
        <taxon>Dikarya</taxon>
        <taxon>Ascomycota</taxon>
        <taxon>Pezizomycotina</taxon>
        <taxon>Eurotiomycetes</taxon>
        <taxon>Eurotiomycetidae</taxon>
        <taxon>Eurotiales</taxon>
        <taxon>Aspergillaceae</taxon>
        <taxon>Penicillium</taxon>
    </lineage>
</organism>
<dbReference type="EMBL" id="LXJU01000008">
    <property type="protein sequence ID" value="OGE53128.1"/>
    <property type="molecule type" value="Genomic_DNA"/>
</dbReference>
<dbReference type="OrthoDB" id="5596422at2759"/>
<protein>
    <submittedName>
        <fullName evidence="1">Uncharacterized protein</fullName>
    </submittedName>
</protein>
<evidence type="ECO:0000313" key="1">
    <source>
        <dbReference type="EMBL" id="OGE53128.1"/>
    </source>
</evidence>
<gene>
    <name evidence="1" type="ORF">PENARI_c008G04770</name>
</gene>
<dbReference type="GeneID" id="34576164"/>
<dbReference type="RefSeq" id="XP_022488567.1">
    <property type="nucleotide sequence ID" value="XM_022631430.1"/>
</dbReference>
<reference evidence="1 2" key="1">
    <citation type="journal article" date="2016" name="Sci. Rep.">
        <title>Penicillium arizonense, a new, genome sequenced fungal species, reveals a high chemical diversity in secreted metabolites.</title>
        <authorList>
            <person name="Grijseels S."/>
            <person name="Nielsen J.C."/>
            <person name="Randelovic M."/>
            <person name="Nielsen J."/>
            <person name="Nielsen K.F."/>
            <person name="Workman M."/>
            <person name="Frisvad J.C."/>
        </authorList>
    </citation>
    <scope>NUCLEOTIDE SEQUENCE [LARGE SCALE GENOMIC DNA]</scope>
    <source>
        <strain evidence="1 2">CBS 141311</strain>
    </source>
</reference>
<name>A0A1F5LIT8_PENAI</name>